<feature type="transmembrane region" description="Helical" evidence="5">
    <location>
        <begin position="126"/>
        <end position="159"/>
    </location>
</feature>
<dbReference type="GO" id="GO:0016020">
    <property type="term" value="C:membrane"/>
    <property type="evidence" value="ECO:0007669"/>
    <property type="project" value="UniProtKB-SubCell"/>
</dbReference>
<gene>
    <name evidence="7" type="ORF">ATE48_04575</name>
</gene>
<dbReference type="KEGG" id="cbot:ATE48_04575"/>
<keyword evidence="2 5" id="KW-0812">Transmembrane</keyword>
<evidence type="ECO:0000256" key="3">
    <source>
        <dbReference type="ARBA" id="ARBA00022989"/>
    </source>
</evidence>
<keyword evidence="4 5" id="KW-0472">Membrane</keyword>
<evidence type="ECO:0000313" key="7">
    <source>
        <dbReference type="EMBL" id="ANP45244.1"/>
    </source>
</evidence>
<evidence type="ECO:0000313" key="8">
    <source>
        <dbReference type="Proteomes" id="UP000092498"/>
    </source>
</evidence>
<dbReference type="EMBL" id="CP013244">
    <property type="protein sequence ID" value="ANP45244.1"/>
    <property type="molecule type" value="Genomic_DNA"/>
</dbReference>
<feature type="transmembrane region" description="Helical" evidence="5">
    <location>
        <begin position="81"/>
        <end position="106"/>
    </location>
</feature>
<protein>
    <recommendedName>
        <fullName evidence="6">Yip1 domain-containing protein</fullName>
    </recommendedName>
</protein>
<dbReference type="OrthoDB" id="7423401at2"/>
<evidence type="ECO:0000259" key="6">
    <source>
        <dbReference type="Pfam" id="PF04893"/>
    </source>
</evidence>
<dbReference type="AlphaFoldDB" id="A0A1B1AFB8"/>
<dbReference type="STRING" id="1759059.ATE48_04575"/>
<feature type="transmembrane region" description="Helical" evidence="5">
    <location>
        <begin position="45"/>
        <end position="69"/>
    </location>
</feature>
<dbReference type="InParanoid" id="A0A1B1AFB8"/>
<dbReference type="Pfam" id="PF04893">
    <property type="entry name" value="Yip1"/>
    <property type="match status" value="1"/>
</dbReference>
<proteinExistence type="predicted"/>
<dbReference type="Proteomes" id="UP000092498">
    <property type="component" value="Chromosome"/>
</dbReference>
<keyword evidence="8" id="KW-1185">Reference proteome</keyword>
<sequence length="208" mass="21755">MTFDPSSAATAGLVERVKNILLTPQAEWDKIDAEPADVNKIYMGYVLPLAVLGAICGFIGMSVFGLNLFGTTYRVPMVTGAVTAVMQVVMGLVGVFVMAFIANALAPTFGSQQNMGQAHKLAAYGSTAGFLAGVFAIFPPIAMLGIVGLYSLYLIYVGLPKMMKTPEDKRIGYFLSIIVVAIIAGVILNVLMGLVRGPLGVGAAPGFG</sequence>
<evidence type="ECO:0000256" key="1">
    <source>
        <dbReference type="ARBA" id="ARBA00004141"/>
    </source>
</evidence>
<evidence type="ECO:0000256" key="5">
    <source>
        <dbReference type="SAM" id="Phobius"/>
    </source>
</evidence>
<dbReference type="RefSeq" id="WP_066768247.1">
    <property type="nucleotide sequence ID" value="NZ_CP013244.1"/>
</dbReference>
<reference evidence="7 8" key="1">
    <citation type="submission" date="2015-11" db="EMBL/GenBank/DDBJ databases">
        <title>Whole-Genome Sequence of Candidatus Oderbacter manganicum from the National Park Lower Oder Valley, Germany.</title>
        <authorList>
            <person name="Braun B."/>
            <person name="Liere K."/>
            <person name="Szewzyk U."/>
        </authorList>
    </citation>
    <scope>NUCLEOTIDE SEQUENCE [LARGE SCALE GENOMIC DNA]</scope>
    <source>
        <strain evidence="7 8">OTSz_A_272</strain>
    </source>
</reference>
<organism evidence="7 8">
    <name type="scientific">Candidatus Viadribacter manganicus</name>
    <dbReference type="NCBI Taxonomy" id="1759059"/>
    <lineage>
        <taxon>Bacteria</taxon>
        <taxon>Pseudomonadati</taxon>
        <taxon>Pseudomonadota</taxon>
        <taxon>Alphaproteobacteria</taxon>
        <taxon>Hyphomonadales</taxon>
        <taxon>Hyphomonadaceae</taxon>
        <taxon>Candidatus Viadribacter</taxon>
    </lineage>
</organism>
<evidence type="ECO:0000256" key="4">
    <source>
        <dbReference type="ARBA" id="ARBA00023136"/>
    </source>
</evidence>
<evidence type="ECO:0000256" key="2">
    <source>
        <dbReference type="ARBA" id="ARBA00022692"/>
    </source>
</evidence>
<dbReference type="InterPro" id="IPR006977">
    <property type="entry name" value="Yip1_dom"/>
</dbReference>
<feature type="domain" description="Yip1" evidence="6">
    <location>
        <begin position="19"/>
        <end position="186"/>
    </location>
</feature>
<name>A0A1B1AFB8_9PROT</name>
<comment type="subcellular location">
    <subcellularLocation>
        <location evidence="1">Membrane</location>
        <topology evidence="1">Multi-pass membrane protein</topology>
    </subcellularLocation>
</comment>
<keyword evidence="3 5" id="KW-1133">Transmembrane helix</keyword>
<feature type="transmembrane region" description="Helical" evidence="5">
    <location>
        <begin position="171"/>
        <end position="195"/>
    </location>
</feature>
<dbReference type="FunCoup" id="A0A1B1AFB8">
    <property type="interactions" value="8"/>
</dbReference>
<accession>A0A1B1AFB8</accession>